<keyword evidence="5" id="KW-0234">DNA repair</keyword>
<evidence type="ECO:0000256" key="4">
    <source>
        <dbReference type="ARBA" id="ARBA00023172"/>
    </source>
</evidence>
<dbReference type="PANTHER" id="PTHR33991">
    <property type="entry name" value="DNA REPAIR PROTEIN RECO"/>
    <property type="match status" value="1"/>
</dbReference>
<protein>
    <recommendedName>
        <fullName evidence="2">DNA repair protein RecO</fullName>
    </recommendedName>
    <alternativeName>
        <fullName evidence="6">Recombination protein O</fullName>
    </alternativeName>
</protein>
<dbReference type="HAMAP" id="MF_00201">
    <property type="entry name" value="RecO"/>
    <property type="match status" value="1"/>
</dbReference>
<dbReference type="Pfam" id="PF02565">
    <property type="entry name" value="RecO_C"/>
    <property type="match status" value="1"/>
</dbReference>
<dbReference type="GO" id="GO:0006310">
    <property type="term" value="P:DNA recombination"/>
    <property type="evidence" value="ECO:0007669"/>
    <property type="project" value="UniProtKB-KW"/>
</dbReference>
<dbReference type="NCBIfam" id="TIGR00613">
    <property type="entry name" value="reco"/>
    <property type="match status" value="1"/>
</dbReference>
<evidence type="ECO:0000256" key="3">
    <source>
        <dbReference type="ARBA" id="ARBA00022763"/>
    </source>
</evidence>
<dbReference type="AlphaFoldDB" id="A0A644XRE3"/>
<accession>A0A644XRE3</accession>
<keyword evidence="3" id="KW-0227">DNA damage</keyword>
<dbReference type="Pfam" id="PF11967">
    <property type="entry name" value="RecO_N"/>
    <property type="match status" value="1"/>
</dbReference>
<dbReference type="EMBL" id="VSSQ01002991">
    <property type="protein sequence ID" value="MPM18477.1"/>
    <property type="molecule type" value="Genomic_DNA"/>
</dbReference>
<evidence type="ECO:0000256" key="1">
    <source>
        <dbReference type="ARBA" id="ARBA00007452"/>
    </source>
</evidence>
<dbReference type="SUPFAM" id="SSF57863">
    <property type="entry name" value="ArfGap/RecO-like zinc finger"/>
    <property type="match status" value="1"/>
</dbReference>
<evidence type="ECO:0000256" key="6">
    <source>
        <dbReference type="ARBA" id="ARBA00033409"/>
    </source>
</evidence>
<feature type="domain" description="DNA replication/recombination mediator RecO N-terminal" evidence="7">
    <location>
        <begin position="1"/>
        <end position="78"/>
    </location>
</feature>
<proteinExistence type="inferred from homology"/>
<evidence type="ECO:0000256" key="2">
    <source>
        <dbReference type="ARBA" id="ARBA00021310"/>
    </source>
</evidence>
<dbReference type="InterPro" id="IPR022572">
    <property type="entry name" value="DNA_rep/recomb_RecO_N"/>
</dbReference>
<comment type="caution">
    <text evidence="8">The sequence shown here is derived from an EMBL/GenBank/DDBJ whole genome shotgun (WGS) entry which is preliminary data.</text>
</comment>
<dbReference type="InterPro" id="IPR037278">
    <property type="entry name" value="ARFGAP/RecO"/>
</dbReference>
<dbReference type="InterPro" id="IPR012340">
    <property type="entry name" value="NA-bd_OB-fold"/>
</dbReference>
<evidence type="ECO:0000256" key="5">
    <source>
        <dbReference type="ARBA" id="ARBA00023204"/>
    </source>
</evidence>
<dbReference type="GO" id="GO:0006302">
    <property type="term" value="P:double-strand break repair"/>
    <property type="evidence" value="ECO:0007669"/>
    <property type="project" value="TreeGrafter"/>
</dbReference>
<keyword evidence="4" id="KW-0233">DNA recombination</keyword>
<dbReference type="PANTHER" id="PTHR33991:SF1">
    <property type="entry name" value="DNA REPAIR PROTEIN RECO"/>
    <property type="match status" value="1"/>
</dbReference>
<evidence type="ECO:0000313" key="8">
    <source>
        <dbReference type="EMBL" id="MPM18477.1"/>
    </source>
</evidence>
<dbReference type="InterPro" id="IPR003717">
    <property type="entry name" value="RecO"/>
</dbReference>
<dbReference type="SUPFAM" id="SSF50249">
    <property type="entry name" value="Nucleic acid-binding proteins"/>
    <property type="match status" value="1"/>
</dbReference>
<dbReference type="Gene3D" id="2.40.50.140">
    <property type="entry name" value="Nucleic acid-binding proteins"/>
    <property type="match status" value="1"/>
</dbReference>
<comment type="similarity">
    <text evidence="1">Belongs to the RecO family.</text>
</comment>
<organism evidence="8">
    <name type="scientific">bioreactor metagenome</name>
    <dbReference type="NCBI Taxonomy" id="1076179"/>
    <lineage>
        <taxon>unclassified sequences</taxon>
        <taxon>metagenomes</taxon>
        <taxon>ecological metagenomes</taxon>
    </lineage>
</organism>
<dbReference type="Gene3D" id="1.20.1440.120">
    <property type="entry name" value="Recombination protein O, C-terminal domain"/>
    <property type="match status" value="1"/>
</dbReference>
<dbReference type="InterPro" id="IPR042242">
    <property type="entry name" value="RecO_C"/>
</dbReference>
<sequence length="250" mass="27253">MSDLVTRGAVLRETETKESDKILTVLTPDHGKISVIAKGARRKGCRYAAACQTLAYSELTLNRRGDWYYLNEGTTLSLFDGLRADFEALALGFYFAELTEAVSSPEIPAPELLSHLLNGLYALDTLKKPRVLAKPAFEWRLMCLAGYEPLADGCAVCGEENPEDARLDPVQGVLRCAACGGPGGGEALPLRPEAVAALRHIVYGPPGRLYAFTLTGEALGQLSDAAERYVAVQLERSFRTLDYYKSLSNF</sequence>
<gene>
    <name evidence="8" type="primary">recO_18</name>
    <name evidence="8" type="ORF">SDC9_64888</name>
</gene>
<dbReference type="Gene3D" id="6.20.220.20">
    <property type="entry name" value="Recombination protein O, zinc-binding domain"/>
    <property type="match status" value="1"/>
</dbReference>
<reference evidence="8" key="1">
    <citation type="submission" date="2019-08" db="EMBL/GenBank/DDBJ databases">
        <authorList>
            <person name="Kucharzyk K."/>
            <person name="Murdoch R.W."/>
            <person name="Higgins S."/>
            <person name="Loffler F."/>
        </authorList>
    </citation>
    <scope>NUCLEOTIDE SEQUENCE</scope>
</reference>
<dbReference type="GO" id="GO:0043590">
    <property type="term" value="C:bacterial nucleoid"/>
    <property type="evidence" value="ECO:0007669"/>
    <property type="project" value="TreeGrafter"/>
</dbReference>
<evidence type="ECO:0000259" key="7">
    <source>
        <dbReference type="Pfam" id="PF11967"/>
    </source>
</evidence>
<name>A0A644XRE3_9ZZZZ</name>